<dbReference type="RefSeq" id="XP_040685663.1">
    <property type="nucleotide sequence ID" value="XM_040836160.1"/>
</dbReference>
<dbReference type="AlphaFoldDB" id="A0A1L9RAN0"/>
<gene>
    <name evidence="2" type="ORF">ASPWEDRAFT_43990</name>
</gene>
<keyword evidence="3" id="KW-1185">Reference proteome</keyword>
<accession>A0A1L9RAN0</accession>
<dbReference type="Proteomes" id="UP000184383">
    <property type="component" value="Unassembled WGS sequence"/>
</dbReference>
<evidence type="ECO:0000313" key="2">
    <source>
        <dbReference type="EMBL" id="OJJ31986.1"/>
    </source>
</evidence>
<sequence>MPVWFIKHSPNILSASEKQSLAKSITELYVSVGLPPFYVQVHFIQDEPNSAFIGGEVHPNFAALTIYHIARAFRTDDQKQRFLSRIDAIINPVFEPKGMDWEYFITESPRDLWKINGMVPPEAGSAGEKEWLRLNKAVKL</sequence>
<dbReference type="GeneID" id="63752008"/>
<evidence type="ECO:0000259" key="1">
    <source>
        <dbReference type="Pfam" id="PF14832"/>
    </source>
</evidence>
<feature type="domain" description="Tautomerase cis-CaaD-like" evidence="1">
    <location>
        <begin position="1"/>
        <end position="136"/>
    </location>
</feature>
<evidence type="ECO:0000313" key="3">
    <source>
        <dbReference type="Proteomes" id="UP000184383"/>
    </source>
</evidence>
<dbReference type="Pfam" id="PF14832">
    <property type="entry name" value="Tautomerase_3"/>
    <property type="match status" value="1"/>
</dbReference>
<dbReference type="OrthoDB" id="2129288at2759"/>
<dbReference type="VEuPathDB" id="FungiDB:ASPWEDRAFT_43990"/>
<dbReference type="InterPro" id="IPR028116">
    <property type="entry name" value="Cis-CaaD-like"/>
</dbReference>
<dbReference type="InterPro" id="IPR014347">
    <property type="entry name" value="Tautomerase/MIF_sf"/>
</dbReference>
<dbReference type="SUPFAM" id="SSF55331">
    <property type="entry name" value="Tautomerase/MIF"/>
    <property type="match status" value="1"/>
</dbReference>
<organism evidence="2 3">
    <name type="scientific">Aspergillus wentii DTO 134E9</name>
    <dbReference type="NCBI Taxonomy" id="1073089"/>
    <lineage>
        <taxon>Eukaryota</taxon>
        <taxon>Fungi</taxon>
        <taxon>Dikarya</taxon>
        <taxon>Ascomycota</taxon>
        <taxon>Pezizomycotina</taxon>
        <taxon>Eurotiomycetes</taxon>
        <taxon>Eurotiomycetidae</taxon>
        <taxon>Eurotiales</taxon>
        <taxon>Aspergillaceae</taxon>
        <taxon>Aspergillus</taxon>
        <taxon>Aspergillus subgen. Cremei</taxon>
    </lineage>
</organism>
<proteinExistence type="predicted"/>
<name>A0A1L9RAN0_ASPWE</name>
<dbReference type="Gene3D" id="3.30.429.10">
    <property type="entry name" value="Macrophage Migration Inhibitory Factor"/>
    <property type="match status" value="1"/>
</dbReference>
<dbReference type="EMBL" id="KV878215">
    <property type="protein sequence ID" value="OJJ31986.1"/>
    <property type="molecule type" value="Genomic_DNA"/>
</dbReference>
<protein>
    <recommendedName>
        <fullName evidence="1">Tautomerase cis-CaaD-like domain-containing protein</fullName>
    </recommendedName>
</protein>
<reference evidence="3" key="1">
    <citation type="journal article" date="2017" name="Genome Biol.">
        <title>Comparative genomics reveals high biological diversity and specific adaptations in the industrially and medically important fungal genus Aspergillus.</title>
        <authorList>
            <person name="de Vries R.P."/>
            <person name="Riley R."/>
            <person name="Wiebenga A."/>
            <person name="Aguilar-Osorio G."/>
            <person name="Amillis S."/>
            <person name="Uchima C.A."/>
            <person name="Anderluh G."/>
            <person name="Asadollahi M."/>
            <person name="Askin M."/>
            <person name="Barry K."/>
            <person name="Battaglia E."/>
            <person name="Bayram O."/>
            <person name="Benocci T."/>
            <person name="Braus-Stromeyer S.A."/>
            <person name="Caldana C."/>
            <person name="Canovas D."/>
            <person name="Cerqueira G.C."/>
            <person name="Chen F."/>
            <person name="Chen W."/>
            <person name="Choi C."/>
            <person name="Clum A."/>
            <person name="Dos Santos R.A."/>
            <person name="Damasio A.R."/>
            <person name="Diallinas G."/>
            <person name="Emri T."/>
            <person name="Fekete E."/>
            <person name="Flipphi M."/>
            <person name="Freyberg S."/>
            <person name="Gallo A."/>
            <person name="Gournas C."/>
            <person name="Habgood R."/>
            <person name="Hainaut M."/>
            <person name="Harispe M.L."/>
            <person name="Henrissat B."/>
            <person name="Hilden K.S."/>
            <person name="Hope R."/>
            <person name="Hossain A."/>
            <person name="Karabika E."/>
            <person name="Karaffa L."/>
            <person name="Karanyi Z."/>
            <person name="Krasevec N."/>
            <person name="Kuo A."/>
            <person name="Kusch H."/>
            <person name="LaButti K."/>
            <person name="Lagendijk E.L."/>
            <person name="Lapidus A."/>
            <person name="Levasseur A."/>
            <person name="Lindquist E."/>
            <person name="Lipzen A."/>
            <person name="Logrieco A.F."/>
            <person name="MacCabe A."/>
            <person name="Maekelae M.R."/>
            <person name="Malavazi I."/>
            <person name="Melin P."/>
            <person name="Meyer V."/>
            <person name="Mielnichuk N."/>
            <person name="Miskei M."/>
            <person name="Molnar A.P."/>
            <person name="Mule G."/>
            <person name="Ngan C.Y."/>
            <person name="Orejas M."/>
            <person name="Orosz E."/>
            <person name="Ouedraogo J.P."/>
            <person name="Overkamp K.M."/>
            <person name="Park H.-S."/>
            <person name="Perrone G."/>
            <person name="Piumi F."/>
            <person name="Punt P.J."/>
            <person name="Ram A.F."/>
            <person name="Ramon A."/>
            <person name="Rauscher S."/>
            <person name="Record E."/>
            <person name="Riano-Pachon D.M."/>
            <person name="Robert V."/>
            <person name="Roehrig J."/>
            <person name="Ruller R."/>
            <person name="Salamov A."/>
            <person name="Salih N.S."/>
            <person name="Samson R.A."/>
            <person name="Sandor E."/>
            <person name="Sanguinetti M."/>
            <person name="Schuetze T."/>
            <person name="Sepcic K."/>
            <person name="Shelest E."/>
            <person name="Sherlock G."/>
            <person name="Sophianopoulou V."/>
            <person name="Squina F.M."/>
            <person name="Sun H."/>
            <person name="Susca A."/>
            <person name="Todd R.B."/>
            <person name="Tsang A."/>
            <person name="Unkles S.E."/>
            <person name="van de Wiele N."/>
            <person name="van Rossen-Uffink D."/>
            <person name="Oliveira J.V."/>
            <person name="Vesth T.C."/>
            <person name="Visser J."/>
            <person name="Yu J.-H."/>
            <person name="Zhou M."/>
            <person name="Andersen M.R."/>
            <person name="Archer D.B."/>
            <person name="Baker S.E."/>
            <person name="Benoit I."/>
            <person name="Brakhage A.A."/>
            <person name="Braus G.H."/>
            <person name="Fischer R."/>
            <person name="Frisvad J.C."/>
            <person name="Goldman G.H."/>
            <person name="Houbraken J."/>
            <person name="Oakley B."/>
            <person name="Pocsi I."/>
            <person name="Scazzocchio C."/>
            <person name="Seiboth B."/>
            <person name="vanKuyk P.A."/>
            <person name="Wortman J."/>
            <person name="Dyer P.S."/>
            <person name="Grigoriev I.V."/>
        </authorList>
    </citation>
    <scope>NUCLEOTIDE SEQUENCE [LARGE SCALE GENOMIC DNA]</scope>
    <source>
        <strain evidence="3">DTO 134E9</strain>
    </source>
</reference>